<evidence type="ECO:0000256" key="1">
    <source>
        <dbReference type="SAM" id="Phobius"/>
    </source>
</evidence>
<dbReference type="NCBIfam" id="TIGR03544">
    <property type="entry name" value="DivI1A_domain"/>
    <property type="match status" value="2"/>
</dbReference>
<gene>
    <name evidence="2" type="ORF">HP550_19200</name>
</gene>
<proteinExistence type="predicted"/>
<protein>
    <submittedName>
        <fullName evidence="2">DivIVA domain-containing protein</fullName>
    </submittedName>
</protein>
<evidence type="ECO:0000313" key="3">
    <source>
        <dbReference type="Proteomes" id="UP000565724"/>
    </source>
</evidence>
<keyword evidence="3" id="KW-1185">Reference proteome</keyword>
<keyword evidence="1" id="KW-0472">Membrane</keyword>
<reference evidence="2 3" key="1">
    <citation type="submission" date="2020-05" db="EMBL/GenBank/DDBJ databases">
        <title>Genome Sequencing of Type Strains.</title>
        <authorList>
            <person name="Lemaire J.F."/>
            <person name="Inderbitzin P."/>
            <person name="Gregorio O.A."/>
            <person name="Collins S.B."/>
            <person name="Wespe N."/>
            <person name="Knight-Connoni V."/>
        </authorList>
    </citation>
    <scope>NUCLEOTIDE SEQUENCE [LARGE SCALE GENOMIC DNA]</scope>
    <source>
        <strain evidence="2 3">ATCC 25174</strain>
    </source>
</reference>
<accession>A0A7Y6A5R3</accession>
<dbReference type="InterPro" id="IPR019933">
    <property type="entry name" value="DivIVA_domain"/>
</dbReference>
<comment type="caution">
    <text evidence="2">The sequence shown here is derived from an EMBL/GenBank/DDBJ whole genome shotgun (WGS) entry which is preliminary data.</text>
</comment>
<organism evidence="2 3">
    <name type="scientific">Cellulomonas humilata</name>
    <dbReference type="NCBI Taxonomy" id="144055"/>
    <lineage>
        <taxon>Bacteria</taxon>
        <taxon>Bacillati</taxon>
        <taxon>Actinomycetota</taxon>
        <taxon>Actinomycetes</taxon>
        <taxon>Micrococcales</taxon>
        <taxon>Cellulomonadaceae</taxon>
        <taxon>Cellulomonas</taxon>
    </lineage>
</organism>
<name>A0A7Y6A5R3_9CELL</name>
<keyword evidence="1" id="KW-1133">Transmembrane helix</keyword>
<dbReference type="EMBL" id="JABMCI010000070">
    <property type="protein sequence ID" value="NUU19380.1"/>
    <property type="molecule type" value="Genomic_DNA"/>
</dbReference>
<feature type="transmembrane region" description="Helical" evidence="1">
    <location>
        <begin position="249"/>
        <end position="274"/>
    </location>
</feature>
<keyword evidence="1" id="KW-0812">Transmembrane</keyword>
<dbReference type="Gene3D" id="6.10.250.660">
    <property type="match status" value="1"/>
</dbReference>
<dbReference type="Proteomes" id="UP000565724">
    <property type="component" value="Unassembled WGS sequence"/>
</dbReference>
<dbReference type="RefSeq" id="WP_175349264.1">
    <property type="nucleotide sequence ID" value="NZ_JABMCI010000070.1"/>
</dbReference>
<sequence>MARACVIIVAMLSADDVLQARFAATKFRPGYDQVEVDDLLDRVADALRTGGDVADLGSVRLTQTQWREGYDIAEVDAFLDEARVSLAAPRPVVPPGQVDEPPRPRPTGLALVRTVLVSMLVGEPPEGPPRPIRPSRAARASAKRVMVTRDGVAWRARGGREGRLAVAEIARVATMRLEYASSSSSGPLVGYALVVDHAGGVRLRVSHPQKSSSDFWEPLGVPVTQERFVMGRPKDARRRWPEAFSWFHAYPFVTVTLAAVGWMLVVVPVLDWVYGV</sequence>
<dbReference type="AlphaFoldDB" id="A0A7Y6A5R3"/>
<evidence type="ECO:0000313" key="2">
    <source>
        <dbReference type="EMBL" id="NUU19380.1"/>
    </source>
</evidence>